<reference evidence="2 3" key="1">
    <citation type="journal article" date="2016" name="Mol. Biol. Evol.">
        <title>Comparative Genomics of Early-Diverging Mushroom-Forming Fungi Provides Insights into the Origins of Lignocellulose Decay Capabilities.</title>
        <authorList>
            <person name="Nagy L.G."/>
            <person name="Riley R."/>
            <person name="Tritt A."/>
            <person name="Adam C."/>
            <person name="Daum C."/>
            <person name="Floudas D."/>
            <person name="Sun H."/>
            <person name="Yadav J.S."/>
            <person name="Pangilinan J."/>
            <person name="Larsson K.H."/>
            <person name="Matsuura K."/>
            <person name="Barry K."/>
            <person name="Labutti K."/>
            <person name="Kuo R."/>
            <person name="Ohm R.A."/>
            <person name="Bhattacharya S.S."/>
            <person name="Shirouzu T."/>
            <person name="Yoshinaga Y."/>
            <person name="Martin F.M."/>
            <person name="Grigoriev I.V."/>
            <person name="Hibbett D.S."/>
        </authorList>
    </citation>
    <scope>NUCLEOTIDE SEQUENCE [LARGE SCALE GENOMIC DNA]</scope>
    <source>
        <strain evidence="2 3">CBS 109695</strain>
    </source>
</reference>
<gene>
    <name evidence="2" type="ORF">FIBSPDRAFT_900545</name>
</gene>
<organism evidence="2 3">
    <name type="scientific">Athelia psychrophila</name>
    <dbReference type="NCBI Taxonomy" id="1759441"/>
    <lineage>
        <taxon>Eukaryota</taxon>
        <taxon>Fungi</taxon>
        <taxon>Dikarya</taxon>
        <taxon>Basidiomycota</taxon>
        <taxon>Agaricomycotina</taxon>
        <taxon>Agaricomycetes</taxon>
        <taxon>Agaricomycetidae</taxon>
        <taxon>Atheliales</taxon>
        <taxon>Atheliaceae</taxon>
        <taxon>Athelia</taxon>
    </lineage>
</organism>
<evidence type="ECO:0000256" key="1">
    <source>
        <dbReference type="SAM" id="MobiDB-lite"/>
    </source>
</evidence>
<keyword evidence="3" id="KW-1185">Reference proteome</keyword>
<feature type="region of interest" description="Disordered" evidence="1">
    <location>
        <begin position="341"/>
        <end position="395"/>
    </location>
</feature>
<sequence>MEVSGLGFISPEQGVGVSMQGSSRPVQVVLGAARSVLAAGEEGEERAVEEELGLAPEGSRVACGAAAVAAGRLVRAGQDGAPWRTAEVAVARAVRRARACGRNACGAARRFEVSPPVLVPGVLGVGRARPRATRPLPSTEDGLGRVDLDGLAPAAARAAQLHIDRAAVPLPVGSPAAGPPLDTLVAPEIVAAAHRPAAAAVPSTPQHPAAPPGLRRVLPARGPGLAARTHRGRVGLKTHAAALVDRGAARLRRRVPLPLRPHPARQPATATPAVPLTLHLLLLAHHGDRREGGAEAAAVVAALVGVDLEVVAACERKGMVGARPVERGEAWRGVPLGVRPRQVVAPRPPPTSPLAPPPALKLQNLPYPPPPLLLLLPPPTPPPPPPLPLVLSPSL</sequence>
<protein>
    <submittedName>
        <fullName evidence="2">Uncharacterized protein</fullName>
    </submittedName>
</protein>
<name>A0A165YB45_9AGAM</name>
<evidence type="ECO:0000313" key="3">
    <source>
        <dbReference type="Proteomes" id="UP000076532"/>
    </source>
</evidence>
<feature type="compositionally biased region" description="Pro residues" evidence="1">
    <location>
        <begin position="366"/>
        <end position="388"/>
    </location>
</feature>
<proteinExistence type="predicted"/>
<feature type="compositionally biased region" description="Pro residues" evidence="1">
    <location>
        <begin position="346"/>
        <end position="359"/>
    </location>
</feature>
<dbReference type="AlphaFoldDB" id="A0A165YB45"/>
<dbReference type="Proteomes" id="UP000076532">
    <property type="component" value="Unassembled WGS sequence"/>
</dbReference>
<accession>A0A165YB45</accession>
<evidence type="ECO:0000313" key="2">
    <source>
        <dbReference type="EMBL" id="KZP09384.1"/>
    </source>
</evidence>
<dbReference type="EMBL" id="KV417701">
    <property type="protein sequence ID" value="KZP09384.1"/>
    <property type="molecule type" value="Genomic_DNA"/>
</dbReference>